<organism evidence="1 2">
    <name type="scientific">Streptomyces cellostaticus</name>
    <dbReference type="NCBI Taxonomy" id="67285"/>
    <lineage>
        <taxon>Bacteria</taxon>
        <taxon>Bacillati</taxon>
        <taxon>Actinomycetota</taxon>
        <taxon>Actinomycetes</taxon>
        <taxon>Kitasatosporales</taxon>
        <taxon>Streptomycetaceae</taxon>
        <taxon>Streptomyces</taxon>
    </lineage>
</organism>
<gene>
    <name evidence="1" type="ORF">AQI88_13495</name>
</gene>
<evidence type="ECO:0000313" key="2">
    <source>
        <dbReference type="Proteomes" id="UP000054241"/>
    </source>
</evidence>
<dbReference type="OrthoDB" id="4220161at2"/>
<evidence type="ECO:0000313" key="1">
    <source>
        <dbReference type="EMBL" id="KUM96053.1"/>
    </source>
</evidence>
<keyword evidence="2" id="KW-1185">Reference proteome</keyword>
<dbReference type="Proteomes" id="UP000054241">
    <property type="component" value="Unassembled WGS sequence"/>
</dbReference>
<reference evidence="1 2" key="1">
    <citation type="submission" date="2015-10" db="EMBL/GenBank/DDBJ databases">
        <title>Draft genome sequence of Streptomyces cellostaticus DSM 40189, type strain for the species Streptomyces cellostaticus.</title>
        <authorList>
            <person name="Ruckert C."/>
            <person name="Winkler A."/>
            <person name="Kalinowski J."/>
            <person name="Kampfer P."/>
            <person name="Glaeser S."/>
        </authorList>
    </citation>
    <scope>NUCLEOTIDE SEQUENCE [LARGE SCALE GENOMIC DNA]</scope>
    <source>
        <strain evidence="1 2">DSM 40189</strain>
    </source>
</reference>
<comment type="caution">
    <text evidence="1">The sequence shown here is derived from an EMBL/GenBank/DDBJ whole genome shotgun (WGS) entry which is preliminary data.</text>
</comment>
<name>A0A124HD04_9ACTN</name>
<accession>A0A124HD04</accession>
<protein>
    <submittedName>
        <fullName evidence="1">Uncharacterized protein</fullName>
    </submittedName>
</protein>
<dbReference type="AlphaFoldDB" id="A0A124HD04"/>
<proteinExistence type="predicted"/>
<dbReference type="EMBL" id="LMWL01000023">
    <property type="protein sequence ID" value="KUM96053.1"/>
    <property type="molecule type" value="Genomic_DNA"/>
</dbReference>
<sequence length="88" mass="10163">MTVIVRDPGFHEPTDDDCATFWYACRTHHRPYRHEACGEGAHLIALHCQEHGPESFWPDPRMLMFPEGFTPRLSEEQLARVRAEDEAG</sequence>